<dbReference type="AlphaFoldDB" id="A0AA36FX03"/>
<dbReference type="EMBL" id="CATQJA010001620">
    <property type="protein sequence ID" value="CAJ0567967.1"/>
    <property type="molecule type" value="Genomic_DNA"/>
</dbReference>
<evidence type="ECO:0000313" key="2">
    <source>
        <dbReference type="EMBL" id="CAJ0567967.1"/>
    </source>
</evidence>
<comment type="caution">
    <text evidence="2">The sequence shown here is derived from an EMBL/GenBank/DDBJ whole genome shotgun (WGS) entry which is preliminary data.</text>
</comment>
<feature type="non-terminal residue" evidence="2">
    <location>
        <position position="575"/>
    </location>
</feature>
<protein>
    <submittedName>
        <fullName evidence="2">Uncharacterized protein</fullName>
    </submittedName>
</protein>
<reference evidence="2" key="1">
    <citation type="submission" date="2023-06" db="EMBL/GenBank/DDBJ databases">
        <authorList>
            <person name="Delattre M."/>
        </authorList>
    </citation>
    <scope>NUCLEOTIDE SEQUENCE</scope>
    <source>
        <strain evidence="2">AF72</strain>
    </source>
</reference>
<feature type="region of interest" description="Disordered" evidence="1">
    <location>
        <begin position="128"/>
        <end position="150"/>
    </location>
</feature>
<dbReference type="SUPFAM" id="SSF56112">
    <property type="entry name" value="Protein kinase-like (PK-like)"/>
    <property type="match status" value="1"/>
</dbReference>
<keyword evidence="3" id="KW-1185">Reference proteome</keyword>
<name>A0AA36FX03_9BILA</name>
<gene>
    <name evidence="2" type="ORF">MSPICULIGERA_LOCUS6498</name>
</gene>
<organism evidence="2 3">
    <name type="scientific">Mesorhabditis spiculigera</name>
    <dbReference type="NCBI Taxonomy" id="96644"/>
    <lineage>
        <taxon>Eukaryota</taxon>
        <taxon>Metazoa</taxon>
        <taxon>Ecdysozoa</taxon>
        <taxon>Nematoda</taxon>
        <taxon>Chromadorea</taxon>
        <taxon>Rhabditida</taxon>
        <taxon>Rhabditina</taxon>
        <taxon>Rhabditomorpha</taxon>
        <taxon>Rhabditoidea</taxon>
        <taxon>Rhabditidae</taxon>
        <taxon>Mesorhabditinae</taxon>
        <taxon>Mesorhabditis</taxon>
    </lineage>
</organism>
<sequence length="575" mass="63683">MASTSQLIRVLGGGSFGTVYLEFRNNRNVATKRINGIQDPRHLRREVKNLQSLALAVPVLSAIPRQKYSLMRQICTRREPGGRPTATDALDAANLIKTESFYKLFRSNQPTTAAGHASGSRPWRVVGAREDEEEPPGRNVAETSSPNEEDKLLKEIAAEEREEFQAREDRKPRIKRNLLDPNEDPSICTMIGCPQGKAELSFGNGTKRCVPFDRISGEIPDNFILGDCPSAGDCDCGVNEPVCVPQSSLVDYDNVTMRCIHEDCTELPGHHSCLDGEKKQSCIPYERLTKVINGTQCVLDPRHASCPLTALNCAKHEAPICVEMNTPKNRDGPLIGYDGSWKTCTLKECTELPGHHSCLDGEKKQSCIPYERLTKVINATQCVIDPRHAACPLTALNCARHEDPICVEINTTKNRDGPLIGYDGSWKTCTLTGCPSGNHPCLVCEKNRRFLCLPYHTIQKVTDDKRCPLVKLDTIKAFFVPSDDCHEMAKQKNEELIACYTSHVPGADYTCVPCDRPMNIEFGPLTQRMTCEFEECPIDGQVPCGSKCYPMEKVKMVNSNGTCELHKKTASPGIG</sequence>
<evidence type="ECO:0000256" key="1">
    <source>
        <dbReference type="SAM" id="MobiDB-lite"/>
    </source>
</evidence>
<dbReference type="InterPro" id="IPR011009">
    <property type="entry name" value="Kinase-like_dom_sf"/>
</dbReference>
<evidence type="ECO:0000313" key="3">
    <source>
        <dbReference type="Proteomes" id="UP001177023"/>
    </source>
</evidence>
<accession>A0AA36FX03</accession>
<dbReference type="Proteomes" id="UP001177023">
    <property type="component" value="Unassembled WGS sequence"/>
</dbReference>
<proteinExistence type="predicted"/>